<sequence length="170" mass="19275">MQSKSVTEEQEPCLLPPKGQWLRRVISDLPTDTEKIKDLNRTMETHEVQMAECECCGMSEECTPTYICRIRGFFCGKWICGLCSEAVKEQMRRNPGLAKEEALESHMALSKNFNRTVRLNPKLSLAGTMRDIARKSSQQRISKGHCASNISRNMSCGPRMNAKIKQPSIH</sequence>
<gene>
    <name evidence="2" type="primary">LOC114914379</name>
</gene>
<evidence type="ECO:0000313" key="1">
    <source>
        <dbReference type="Proteomes" id="UP000504607"/>
    </source>
</evidence>
<dbReference type="RefSeq" id="XP_029121661.1">
    <property type="nucleotide sequence ID" value="XM_029265828.1"/>
</dbReference>
<protein>
    <submittedName>
        <fullName evidence="2">Uncharacterized protein LOC114914379</fullName>
    </submittedName>
</protein>
<evidence type="ECO:0000313" key="2">
    <source>
        <dbReference type="RefSeq" id="XP_029121661.1"/>
    </source>
</evidence>
<organism evidence="1 2">
    <name type="scientific">Elaeis guineensis var. tenera</name>
    <name type="common">Oil palm</name>
    <dbReference type="NCBI Taxonomy" id="51953"/>
    <lineage>
        <taxon>Eukaryota</taxon>
        <taxon>Viridiplantae</taxon>
        <taxon>Streptophyta</taxon>
        <taxon>Embryophyta</taxon>
        <taxon>Tracheophyta</taxon>
        <taxon>Spermatophyta</taxon>
        <taxon>Magnoliopsida</taxon>
        <taxon>Liliopsida</taxon>
        <taxon>Arecaceae</taxon>
        <taxon>Arecoideae</taxon>
        <taxon>Cocoseae</taxon>
        <taxon>Elaeidinae</taxon>
        <taxon>Elaeis</taxon>
    </lineage>
</organism>
<accession>A0A8N4I9H4</accession>
<dbReference type="Proteomes" id="UP000504607">
    <property type="component" value="Chromosome 7"/>
</dbReference>
<dbReference type="Pfam" id="PF07911">
    <property type="entry name" value="DUF1677"/>
    <property type="match status" value="1"/>
</dbReference>
<proteinExistence type="predicted"/>
<dbReference type="PANTHER" id="PTHR33108">
    <property type="entry name" value="OS01G0745000 PROTEIN"/>
    <property type="match status" value="1"/>
</dbReference>
<dbReference type="PANTHER" id="PTHR33108:SF14">
    <property type="entry name" value="OS01G0745000 PROTEIN"/>
    <property type="match status" value="1"/>
</dbReference>
<keyword evidence="1" id="KW-1185">Reference proteome</keyword>
<dbReference type="OrthoDB" id="678173at2759"/>
<dbReference type="InterPro" id="IPR012876">
    <property type="entry name" value="DUF1677_pln"/>
</dbReference>
<dbReference type="AlphaFoldDB" id="A0A8N4I9H4"/>
<name>A0A8N4I9H4_ELAGV</name>
<reference evidence="2" key="1">
    <citation type="submission" date="2025-08" db="UniProtKB">
        <authorList>
            <consortium name="RefSeq"/>
        </authorList>
    </citation>
    <scope>IDENTIFICATION</scope>
</reference>